<accession>A0AAX6I1R7</accession>
<dbReference type="GO" id="GO:0006626">
    <property type="term" value="P:protein targeting to mitochondrion"/>
    <property type="evidence" value="ECO:0007669"/>
    <property type="project" value="TreeGrafter"/>
</dbReference>
<evidence type="ECO:0000259" key="2">
    <source>
        <dbReference type="Pfam" id="PF17171"/>
    </source>
</evidence>
<feature type="domain" description="Thioredoxin-like fold" evidence="3">
    <location>
        <begin position="29"/>
        <end position="125"/>
    </location>
</feature>
<dbReference type="CDD" id="cd03054">
    <property type="entry name" value="GST_N_Metaxin"/>
    <property type="match status" value="1"/>
</dbReference>
<evidence type="ECO:0000313" key="4">
    <source>
        <dbReference type="EMBL" id="KAJ6846921.1"/>
    </source>
</evidence>
<organism evidence="4 5">
    <name type="scientific">Iris pallida</name>
    <name type="common">Sweet iris</name>
    <dbReference type="NCBI Taxonomy" id="29817"/>
    <lineage>
        <taxon>Eukaryota</taxon>
        <taxon>Viridiplantae</taxon>
        <taxon>Streptophyta</taxon>
        <taxon>Embryophyta</taxon>
        <taxon>Tracheophyta</taxon>
        <taxon>Spermatophyta</taxon>
        <taxon>Magnoliopsida</taxon>
        <taxon>Liliopsida</taxon>
        <taxon>Asparagales</taxon>
        <taxon>Iridaceae</taxon>
        <taxon>Iridoideae</taxon>
        <taxon>Irideae</taxon>
        <taxon>Iris</taxon>
    </lineage>
</organism>
<name>A0AAX6I1R7_IRIPA</name>
<dbReference type="AlphaFoldDB" id="A0AAX6I1R7"/>
<comment type="caution">
    <text evidence="4">The sequence shown here is derived from an EMBL/GenBank/DDBJ whole genome shotgun (WGS) entry which is preliminary data.</text>
</comment>
<sequence length="324" mass="36183">MEEERRGGGGGELVLVGRKGCFGLPTACPSSLPVYIYLRFAKASFNLHCDANNPDSDHVPYVEFDDCVIFNNENGGVIEGLKKEGIADLDSSIPTSLLPDWLSIKAMVCSWLYEAAQYELWVSSDGSVAHEIYYSGLSWPIGKALQWKQSRYFKNFFGITNINGEEKEAEIYRKAGLAYEALSLKLGEQTFFFDNRPTSLDAIFLGHVLFVLHALPDASSLRNNLLRHDNLVRYSENLKAEFLETSSSSSCAATPSTPRRRASSYRSSKPKPKPKGERTEEEKTFRKRAKYFLATQLVAVLVFLSLFGGSDGSEMDEDGIDYDD</sequence>
<dbReference type="EMBL" id="JANAVB010005597">
    <property type="protein sequence ID" value="KAJ6846921.1"/>
    <property type="molecule type" value="Genomic_DNA"/>
</dbReference>
<feature type="compositionally biased region" description="Low complexity" evidence="1">
    <location>
        <begin position="248"/>
        <end position="257"/>
    </location>
</feature>
<reference evidence="4" key="2">
    <citation type="submission" date="2023-04" db="EMBL/GenBank/DDBJ databases">
        <authorList>
            <person name="Bruccoleri R.E."/>
            <person name="Oakeley E.J."/>
            <person name="Faust A.-M."/>
            <person name="Dessus-Babus S."/>
            <person name="Altorfer M."/>
            <person name="Burckhardt D."/>
            <person name="Oertli M."/>
            <person name="Naumann U."/>
            <person name="Petersen F."/>
            <person name="Wong J."/>
        </authorList>
    </citation>
    <scope>NUCLEOTIDE SEQUENCE</scope>
    <source>
        <strain evidence="4">GSM-AAB239-AS_SAM_17_03QT</strain>
        <tissue evidence="4">Leaf</tissue>
    </source>
</reference>
<feature type="region of interest" description="Disordered" evidence="1">
    <location>
        <begin position="248"/>
        <end position="282"/>
    </location>
</feature>
<evidence type="ECO:0000313" key="5">
    <source>
        <dbReference type="Proteomes" id="UP001140949"/>
    </source>
</evidence>
<evidence type="ECO:0000259" key="3">
    <source>
        <dbReference type="Pfam" id="PF17172"/>
    </source>
</evidence>
<dbReference type="InterPro" id="IPR033468">
    <property type="entry name" value="Metaxin_GST"/>
</dbReference>
<gene>
    <name evidence="4" type="ORF">M6B38_283940</name>
</gene>
<feature type="domain" description="Metaxin glutathione S-transferase" evidence="2">
    <location>
        <begin position="178"/>
        <end position="237"/>
    </location>
</feature>
<reference evidence="4" key="1">
    <citation type="journal article" date="2023" name="GigaByte">
        <title>Genome assembly of the bearded iris, Iris pallida Lam.</title>
        <authorList>
            <person name="Bruccoleri R.E."/>
            <person name="Oakeley E.J."/>
            <person name="Faust A.M.E."/>
            <person name="Altorfer M."/>
            <person name="Dessus-Babus S."/>
            <person name="Burckhardt D."/>
            <person name="Oertli M."/>
            <person name="Naumann U."/>
            <person name="Petersen F."/>
            <person name="Wong J."/>
        </authorList>
    </citation>
    <scope>NUCLEOTIDE SEQUENCE</scope>
    <source>
        <strain evidence="4">GSM-AAB239-AS_SAM_17_03QT</strain>
    </source>
</reference>
<dbReference type="CDD" id="cd03193">
    <property type="entry name" value="GST_C_Metaxin"/>
    <property type="match status" value="1"/>
</dbReference>
<dbReference type="PANTHER" id="PTHR12289">
    <property type="entry name" value="METAXIN RELATED"/>
    <property type="match status" value="1"/>
</dbReference>
<protein>
    <submittedName>
        <fullName evidence="4">Mitochondrial outer membrane import complex protein METAXIN-like</fullName>
    </submittedName>
</protein>
<dbReference type="InterPro" id="IPR050931">
    <property type="entry name" value="Mito_Protein_Transport_Metaxin"/>
</dbReference>
<feature type="compositionally biased region" description="Basic residues" evidence="1">
    <location>
        <begin position="258"/>
        <end position="273"/>
    </location>
</feature>
<dbReference type="Pfam" id="PF17172">
    <property type="entry name" value="GST_N_4"/>
    <property type="match status" value="1"/>
</dbReference>
<evidence type="ECO:0000256" key="1">
    <source>
        <dbReference type="SAM" id="MobiDB-lite"/>
    </source>
</evidence>
<dbReference type="Pfam" id="PF17171">
    <property type="entry name" value="GST_C_6"/>
    <property type="match status" value="1"/>
</dbReference>
<proteinExistence type="predicted"/>
<dbReference type="InterPro" id="IPR012336">
    <property type="entry name" value="Thioredoxin-like_fold"/>
</dbReference>
<dbReference type="PANTHER" id="PTHR12289:SF41">
    <property type="entry name" value="FAILED AXON CONNECTIONS-RELATED"/>
    <property type="match status" value="1"/>
</dbReference>
<dbReference type="Proteomes" id="UP001140949">
    <property type="component" value="Unassembled WGS sequence"/>
</dbReference>
<keyword evidence="5" id="KW-1185">Reference proteome</keyword>
<dbReference type="GO" id="GO:0005741">
    <property type="term" value="C:mitochondrial outer membrane"/>
    <property type="evidence" value="ECO:0007669"/>
    <property type="project" value="TreeGrafter"/>
</dbReference>